<dbReference type="Proteomes" id="UP000355283">
    <property type="component" value="Unassembled WGS sequence"/>
</dbReference>
<protein>
    <submittedName>
        <fullName evidence="2">Uncharacterized protein</fullName>
    </submittedName>
</protein>
<reference evidence="2 3" key="1">
    <citation type="submission" date="2019-01" db="EMBL/GenBank/DDBJ databases">
        <title>Nuclear Genome Assembly of the Microalgal Biofuel strain Nannochloropsis salina CCMP1776.</title>
        <authorList>
            <person name="Hovde B."/>
        </authorList>
    </citation>
    <scope>NUCLEOTIDE SEQUENCE [LARGE SCALE GENOMIC DNA]</scope>
    <source>
        <strain evidence="2 3">CCMP1776</strain>
    </source>
</reference>
<evidence type="ECO:0000313" key="2">
    <source>
        <dbReference type="EMBL" id="TFJ82931.1"/>
    </source>
</evidence>
<gene>
    <name evidence="2" type="ORF">NSK_005756</name>
</gene>
<organism evidence="2 3">
    <name type="scientific">Nannochloropsis salina CCMP1776</name>
    <dbReference type="NCBI Taxonomy" id="1027361"/>
    <lineage>
        <taxon>Eukaryota</taxon>
        <taxon>Sar</taxon>
        <taxon>Stramenopiles</taxon>
        <taxon>Ochrophyta</taxon>
        <taxon>Eustigmatophyceae</taxon>
        <taxon>Eustigmatales</taxon>
        <taxon>Monodopsidaceae</taxon>
        <taxon>Microchloropsis</taxon>
        <taxon>Microchloropsis salina</taxon>
    </lineage>
</organism>
<dbReference type="EMBL" id="SDOX01000086">
    <property type="protein sequence ID" value="TFJ82931.1"/>
    <property type="molecule type" value="Genomic_DNA"/>
</dbReference>
<sequence length="131" mass="14441">MRSVSSHALPYARHASSPGLCRAVCATHRHNATTPCTLRTVRQQGLWRQFGARTSIGNDSTRSTVYPPPTPPPDAQKLQGGKGAYVEGEKNKEENGTEHYHEDAATKEEDVEEDMGEDARSEASKRVDYSK</sequence>
<feature type="compositionally biased region" description="Basic and acidic residues" evidence="1">
    <location>
        <begin position="87"/>
        <end position="108"/>
    </location>
</feature>
<proteinExistence type="predicted"/>
<dbReference type="AlphaFoldDB" id="A0A4D9CUG9"/>
<comment type="caution">
    <text evidence="2">The sequence shown here is derived from an EMBL/GenBank/DDBJ whole genome shotgun (WGS) entry which is preliminary data.</text>
</comment>
<name>A0A4D9CUG9_9STRA</name>
<feature type="region of interest" description="Disordered" evidence="1">
    <location>
        <begin position="51"/>
        <end position="131"/>
    </location>
</feature>
<keyword evidence="3" id="KW-1185">Reference proteome</keyword>
<evidence type="ECO:0000256" key="1">
    <source>
        <dbReference type="SAM" id="MobiDB-lite"/>
    </source>
</evidence>
<feature type="compositionally biased region" description="Basic and acidic residues" evidence="1">
    <location>
        <begin position="117"/>
        <end position="131"/>
    </location>
</feature>
<feature type="compositionally biased region" description="Polar residues" evidence="1">
    <location>
        <begin position="55"/>
        <end position="64"/>
    </location>
</feature>
<accession>A0A4D9CUG9</accession>
<evidence type="ECO:0000313" key="3">
    <source>
        <dbReference type="Proteomes" id="UP000355283"/>
    </source>
</evidence>